<sequence length="252" mass="27554">MESTKKRPHQALSLEKKLQILQDLDRSGLSKTEVAKKFNIPKSTLSRILKNKEAIEGAVKNGTFTSKRMRTTPQAVPSAPFTRQDHETVDENVSTCREETLEELITEVQADDQPSSSDEDDDGGDIASAVVPWDSAAKEAVELLQRYFEHEGCPEFLASLSGMDEESERAETWKKLESFVGAEPQSMRIDDFVGGDDSTGTTAELTDVEIVAKVTAEQPNENAAEMDPASADDAPLPTSAEVIAALALVRRD</sequence>
<reference evidence="1" key="1">
    <citation type="submission" date="2020-05" db="EMBL/GenBank/DDBJ databases">
        <title>Large-scale comparative analyses of tick genomes elucidate their genetic diversity and vector capacities.</title>
        <authorList>
            <person name="Jia N."/>
            <person name="Wang J."/>
            <person name="Shi W."/>
            <person name="Du L."/>
            <person name="Sun Y."/>
            <person name="Zhan W."/>
            <person name="Jiang J."/>
            <person name="Wang Q."/>
            <person name="Zhang B."/>
            <person name="Ji P."/>
            <person name="Sakyi L.B."/>
            <person name="Cui X."/>
            <person name="Yuan T."/>
            <person name="Jiang B."/>
            <person name="Yang W."/>
            <person name="Lam T.T.-Y."/>
            <person name="Chang Q."/>
            <person name="Ding S."/>
            <person name="Wang X."/>
            <person name="Zhu J."/>
            <person name="Ruan X."/>
            <person name="Zhao L."/>
            <person name="Wei J."/>
            <person name="Que T."/>
            <person name="Du C."/>
            <person name="Cheng J."/>
            <person name="Dai P."/>
            <person name="Han X."/>
            <person name="Huang E."/>
            <person name="Gao Y."/>
            <person name="Liu J."/>
            <person name="Shao H."/>
            <person name="Ye R."/>
            <person name="Li L."/>
            <person name="Wei W."/>
            <person name="Wang X."/>
            <person name="Wang C."/>
            <person name="Yang T."/>
            <person name="Huo Q."/>
            <person name="Li W."/>
            <person name="Guo W."/>
            <person name="Chen H."/>
            <person name="Zhou L."/>
            <person name="Ni X."/>
            <person name="Tian J."/>
            <person name="Zhou Y."/>
            <person name="Sheng Y."/>
            <person name="Liu T."/>
            <person name="Pan Y."/>
            <person name="Xia L."/>
            <person name="Li J."/>
            <person name="Zhao F."/>
            <person name="Cao W."/>
        </authorList>
    </citation>
    <scope>NUCLEOTIDE SEQUENCE</scope>
    <source>
        <strain evidence="1">Hyas-2018</strain>
    </source>
</reference>
<accession>A0ACB7SUA8</accession>
<gene>
    <name evidence="1" type="ORF">HPB50_009215</name>
</gene>
<comment type="caution">
    <text evidence="1">The sequence shown here is derived from an EMBL/GenBank/DDBJ whole genome shotgun (WGS) entry which is preliminary data.</text>
</comment>
<organism evidence="1 2">
    <name type="scientific">Hyalomma asiaticum</name>
    <name type="common">Tick</name>
    <dbReference type="NCBI Taxonomy" id="266040"/>
    <lineage>
        <taxon>Eukaryota</taxon>
        <taxon>Metazoa</taxon>
        <taxon>Ecdysozoa</taxon>
        <taxon>Arthropoda</taxon>
        <taxon>Chelicerata</taxon>
        <taxon>Arachnida</taxon>
        <taxon>Acari</taxon>
        <taxon>Parasitiformes</taxon>
        <taxon>Ixodida</taxon>
        <taxon>Ixodoidea</taxon>
        <taxon>Ixodidae</taxon>
        <taxon>Hyalomminae</taxon>
        <taxon>Hyalomma</taxon>
    </lineage>
</organism>
<proteinExistence type="predicted"/>
<dbReference type="EMBL" id="CM023482">
    <property type="protein sequence ID" value="KAH6938443.1"/>
    <property type="molecule type" value="Genomic_DNA"/>
</dbReference>
<name>A0ACB7SUA8_HYAAI</name>
<evidence type="ECO:0000313" key="2">
    <source>
        <dbReference type="Proteomes" id="UP000821845"/>
    </source>
</evidence>
<keyword evidence="2" id="KW-1185">Reference proteome</keyword>
<protein>
    <submittedName>
        <fullName evidence="1">Uncharacterized protein</fullName>
    </submittedName>
</protein>
<dbReference type="Proteomes" id="UP000821845">
    <property type="component" value="Chromosome 2"/>
</dbReference>
<evidence type="ECO:0000313" key="1">
    <source>
        <dbReference type="EMBL" id="KAH6938443.1"/>
    </source>
</evidence>